<protein>
    <recommendedName>
        <fullName evidence="2">OmpA-like domain-containing protein</fullName>
    </recommendedName>
</protein>
<reference evidence="3 4" key="1">
    <citation type="submission" date="2014-09" db="EMBL/GenBank/DDBJ databases">
        <title>Whole Genome Shotgun of Flavobacterium aquatile LMG 4008.</title>
        <authorList>
            <person name="Gale A.N."/>
            <person name="Pipes S.E."/>
            <person name="Newman J.D."/>
        </authorList>
    </citation>
    <scope>NUCLEOTIDE SEQUENCE [LARGE SCALE GENOMIC DNA]</scope>
    <source>
        <strain evidence="3 4">LMG 4008</strain>
    </source>
</reference>
<dbReference type="AlphaFoldDB" id="A0A095SVH7"/>
<dbReference type="eggNOG" id="COG2885">
    <property type="taxonomic scope" value="Bacteria"/>
</dbReference>
<proteinExistence type="predicted"/>
<comment type="caution">
    <text evidence="3">The sequence shown here is derived from an EMBL/GenBank/DDBJ whole genome shotgun (WGS) entry which is preliminary data.</text>
</comment>
<keyword evidence="1" id="KW-0472">Membrane</keyword>
<dbReference type="InterPro" id="IPR050330">
    <property type="entry name" value="Bact_OuterMem_StrucFunc"/>
</dbReference>
<gene>
    <name evidence="3" type="ORF">LG45_03220</name>
</gene>
<dbReference type="STRING" id="1453498.LG45_03220"/>
<feature type="domain" description="OmpA-like" evidence="2">
    <location>
        <begin position="146"/>
        <end position="263"/>
    </location>
</feature>
<sequence length="263" mass="30656">MKKCIILFLIFTLGINAQEKLNVYFDFDKHNLNEQAIKTINTWIAEGKNYQVTKLYGFCDWKGTNSYNDTLALKRVNEVYNFLIESEVDVVKNIEIRGFGEDFKQSKIQDENRRVTIIFKEKSSVAVTENNIELEKNKFTEKIKSAKKGDLLKLDNIYFYNNSAKVVPKSESILYELLCVMVDNPNLKIEIQGHICCKRPTEPEVISTARARAVYNYLIRNKIDRTRMTFKGYGVSRPIHPIPEKNALEEDDNRRVEILVIER</sequence>
<evidence type="ECO:0000256" key="1">
    <source>
        <dbReference type="PROSITE-ProRule" id="PRU00473"/>
    </source>
</evidence>
<evidence type="ECO:0000259" key="2">
    <source>
        <dbReference type="PROSITE" id="PS51123"/>
    </source>
</evidence>
<dbReference type="InterPro" id="IPR036737">
    <property type="entry name" value="OmpA-like_sf"/>
</dbReference>
<feature type="domain" description="OmpA-like" evidence="2">
    <location>
        <begin position="11"/>
        <end position="123"/>
    </location>
</feature>
<dbReference type="EMBL" id="JRHH01000002">
    <property type="protein sequence ID" value="KGD68671.1"/>
    <property type="molecule type" value="Genomic_DNA"/>
</dbReference>
<dbReference type="PROSITE" id="PS51123">
    <property type="entry name" value="OMPA_2"/>
    <property type="match status" value="2"/>
</dbReference>
<dbReference type="PANTHER" id="PTHR30329">
    <property type="entry name" value="STATOR ELEMENT OF FLAGELLAR MOTOR COMPLEX"/>
    <property type="match status" value="1"/>
</dbReference>
<dbReference type="Pfam" id="PF00691">
    <property type="entry name" value="OmpA"/>
    <property type="match status" value="2"/>
</dbReference>
<dbReference type="PANTHER" id="PTHR30329:SF21">
    <property type="entry name" value="LIPOPROTEIN YIAD-RELATED"/>
    <property type="match status" value="1"/>
</dbReference>
<dbReference type="CDD" id="cd07185">
    <property type="entry name" value="OmpA_C-like"/>
    <property type="match status" value="2"/>
</dbReference>
<keyword evidence="4" id="KW-1185">Reference proteome</keyword>
<dbReference type="SUPFAM" id="SSF103088">
    <property type="entry name" value="OmpA-like"/>
    <property type="match status" value="2"/>
</dbReference>
<name>A0A095SVH7_9FLAO</name>
<dbReference type="RefSeq" id="WP_035124334.1">
    <property type="nucleotide sequence ID" value="NZ_JRHH01000002.1"/>
</dbReference>
<dbReference type="InterPro" id="IPR006665">
    <property type="entry name" value="OmpA-like"/>
</dbReference>
<dbReference type="GO" id="GO:0016020">
    <property type="term" value="C:membrane"/>
    <property type="evidence" value="ECO:0007669"/>
    <property type="project" value="UniProtKB-UniRule"/>
</dbReference>
<organism evidence="3 4">
    <name type="scientific">Flavobacterium aquatile LMG 4008 = ATCC 11947</name>
    <dbReference type="NCBI Taxonomy" id="1453498"/>
    <lineage>
        <taxon>Bacteria</taxon>
        <taxon>Pseudomonadati</taxon>
        <taxon>Bacteroidota</taxon>
        <taxon>Flavobacteriia</taxon>
        <taxon>Flavobacteriales</taxon>
        <taxon>Flavobacteriaceae</taxon>
        <taxon>Flavobacterium</taxon>
    </lineage>
</organism>
<accession>A0A095SVH7</accession>
<evidence type="ECO:0000313" key="4">
    <source>
        <dbReference type="Proteomes" id="UP000029554"/>
    </source>
</evidence>
<dbReference type="OrthoDB" id="9782229at2"/>
<dbReference type="Gene3D" id="3.30.1330.60">
    <property type="entry name" value="OmpA-like domain"/>
    <property type="match status" value="2"/>
</dbReference>
<dbReference type="Proteomes" id="UP000029554">
    <property type="component" value="Unassembled WGS sequence"/>
</dbReference>
<evidence type="ECO:0000313" key="3">
    <source>
        <dbReference type="EMBL" id="KGD68671.1"/>
    </source>
</evidence>